<evidence type="ECO:0000256" key="3">
    <source>
        <dbReference type="ARBA" id="ARBA00022592"/>
    </source>
</evidence>
<evidence type="ECO:0000259" key="7">
    <source>
        <dbReference type="Pfam" id="PF12849"/>
    </source>
</evidence>
<dbReference type="SUPFAM" id="SSF53850">
    <property type="entry name" value="Periplasmic binding protein-like II"/>
    <property type="match status" value="1"/>
</dbReference>
<dbReference type="GO" id="GO:0035435">
    <property type="term" value="P:phosphate ion transmembrane transport"/>
    <property type="evidence" value="ECO:0007669"/>
    <property type="project" value="InterPro"/>
</dbReference>
<dbReference type="InterPro" id="IPR005673">
    <property type="entry name" value="ABC_phos-bd_PstS"/>
</dbReference>
<feature type="binding site" evidence="5">
    <location>
        <begin position="192"/>
        <end position="194"/>
    </location>
    <ligand>
        <name>phosphate</name>
        <dbReference type="ChEBI" id="CHEBI:43474"/>
    </ligand>
</feature>
<dbReference type="Proteomes" id="UP000475545">
    <property type="component" value="Unassembled WGS sequence"/>
</dbReference>
<comment type="similarity">
    <text evidence="1 4">Belongs to the PstS family.</text>
</comment>
<comment type="caution">
    <text evidence="8">The sequence shown here is derived from an EMBL/GenBank/DDBJ whole genome shotgun (WGS) entry which is preliminary data.</text>
</comment>
<evidence type="ECO:0000313" key="9">
    <source>
        <dbReference type="Proteomes" id="UP000475545"/>
    </source>
</evidence>
<dbReference type="GO" id="GO:0043190">
    <property type="term" value="C:ATP-binding cassette (ABC) transporter complex"/>
    <property type="evidence" value="ECO:0007669"/>
    <property type="project" value="InterPro"/>
</dbReference>
<dbReference type="InterPro" id="IPR024370">
    <property type="entry name" value="PBP_domain"/>
</dbReference>
<keyword evidence="6" id="KW-0732">Signal</keyword>
<dbReference type="Pfam" id="PF12849">
    <property type="entry name" value="PBP_like_2"/>
    <property type="match status" value="1"/>
</dbReference>
<sequence>MKLSRSGVAVASLMATSALILSACSDNSDRGDSSAAPASAVPDIQCEGKQNLQASGSTAQANAMTIFSTSFAQTCPGFELAYGGGGSGQGVSDFVQNLTDFGGSDSPLEGDDAAAAQERCSSEAWNLPLVFGPIAVAYNVEGVDDLALSGPTLAAIFSGEITNWNDPAIAAENEGVELPDLPISVIYRAEESGTTDNFQKYLTAAGGWDKGDGKTFNGGVGEGKQGNPGVGSAIGPTAGSIGYVEWAYAQSNDLSMAKVITEQDPEGVALTAESGGKTIDGATLANGDESHNMVIDTSSFYKPTESGAYPIVLATYEMVCSDYADDATAQGVKTFLKVASAPQNQGADLQAAGYIPLPQEFQTKLQGSIEAIQ</sequence>
<organism evidence="8 9">
    <name type="scientific">Gordonia mangrovi</name>
    <dbReference type="NCBI Taxonomy" id="2665643"/>
    <lineage>
        <taxon>Bacteria</taxon>
        <taxon>Bacillati</taxon>
        <taxon>Actinomycetota</taxon>
        <taxon>Actinomycetes</taxon>
        <taxon>Mycobacteriales</taxon>
        <taxon>Gordoniaceae</taxon>
        <taxon>Gordonia</taxon>
    </lineage>
</organism>
<feature type="domain" description="PBP" evidence="7">
    <location>
        <begin position="50"/>
        <end position="337"/>
    </location>
</feature>
<dbReference type="CDD" id="cd13565">
    <property type="entry name" value="PBP2_PstS"/>
    <property type="match status" value="1"/>
</dbReference>
<evidence type="ECO:0000313" key="8">
    <source>
        <dbReference type="EMBL" id="MXP23233.1"/>
    </source>
</evidence>
<dbReference type="PIRSF" id="PIRSF002756">
    <property type="entry name" value="PstS"/>
    <property type="match status" value="1"/>
</dbReference>
<accession>A0A6L7GUG8</accession>
<dbReference type="Gene3D" id="3.40.190.10">
    <property type="entry name" value="Periplasmic binding protein-like II"/>
    <property type="match status" value="2"/>
</dbReference>
<keyword evidence="3 4" id="KW-0592">Phosphate transport</keyword>
<evidence type="ECO:0000256" key="2">
    <source>
        <dbReference type="ARBA" id="ARBA00022448"/>
    </source>
</evidence>
<dbReference type="GO" id="GO:0042301">
    <property type="term" value="F:phosphate ion binding"/>
    <property type="evidence" value="ECO:0007669"/>
    <property type="project" value="InterPro"/>
</dbReference>
<protein>
    <recommendedName>
        <fullName evidence="4">Phosphate-binding protein</fullName>
    </recommendedName>
</protein>
<dbReference type="NCBIfam" id="TIGR00975">
    <property type="entry name" value="3a0107s03"/>
    <property type="match status" value="1"/>
</dbReference>
<dbReference type="InterPro" id="IPR050962">
    <property type="entry name" value="Phosphate-bind_PstS"/>
</dbReference>
<dbReference type="PANTHER" id="PTHR42996:SF1">
    <property type="entry name" value="PHOSPHATE-BINDING PROTEIN PSTS"/>
    <property type="match status" value="1"/>
</dbReference>
<reference evidence="8 9" key="1">
    <citation type="submission" date="2019-11" db="EMBL/GenBank/DDBJ databases">
        <title>Gordonia sp. nov., a novel actinobacterium isolated from mangrove soil in Hainan.</title>
        <authorList>
            <person name="Huang X."/>
            <person name="Xie Y."/>
            <person name="Chu X."/>
            <person name="Xiao K."/>
        </authorList>
    </citation>
    <scope>NUCLEOTIDE SEQUENCE [LARGE SCALE GENOMIC DNA]</scope>
    <source>
        <strain evidence="8 9">HNM0687</strain>
    </source>
</reference>
<feature type="binding site" evidence="5">
    <location>
        <begin position="57"/>
        <end position="59"/>
    </location>
    <ligand>
        <name>phosphate</name>
        <dbReference type="ChEBI" id="CHEBI:43474"/>
    </ligand>
</feature>
<feature type="chain" id="PRO_5039388232" description="Phosphate-binding protein" evidence="6">
    <location>
        <begin position="24"/>
        <end position="373"/>
    </location>
</feature>
<feature type="signal peptide" evidence="6">
    <location>
        <begin position="1"/>
        <end position="23"/>
    </location>
</feature>
<feature type="binding site" evidence="5">
    <location>
        <position position="105"/>
    </location>
    <ligand>
        <name>phosphate</name>
        <dbReference type="ChEBI" id="CHEBI:43474"/>
    </ligand>
</feature>
<dbReference type="PANTHER" id="PTHR42996">
    <property type="entry name" value="PHOSPHATE-BINDING PROTEIN PSTS"/>
    <property type="match status" value="1"/>
</dbReference>
<dbReference type="AlphaFoldDB" id="A0A6L7GUG8"/>
<evidence type="ECO:0000256" key="6">
    <source>
        <dbReference type="SAM" id="SignalP"/>
    </source>
</evidence>
<evidence type="ECO:0000256" key="1">
    <source>
        <dbReference type="ARBA" id="ARBA00008725"/>
    </source>
</evidence>
<feature type="binding site" evidence="5">
    <location>
        <position position="87"/>
    </location>
    <ligand>
        <name>phosphate</name>
        <dbReference type="ChEBI" id="CHEBI:43474"/>
    </ligand>
</feature>
<dbReference type="PROSITE" id="PS51257">
    <property type="entry name" value="PROKAR_LIPOPROTEIN"/>
    <property type="match status" value="1"/>
</dbReference>
<proteinExistence type="inferred from homology"/>
<dbReference type="EMBL" id="WMBR01000005">
    <property type="protein sequence ID" value="MXP23233.1"/>
    <property type="molecule type" value="Genomic_DNA"/>
</dbReference>
<keyword evidence="9" id="KW-1185">Reference proteome</keyword>
<evidence type="ECO:0000256" key="5">
    <source>
        <dbReference type="PIRSR" id="PIRSR002756-1"/>
    </source>
</evidence>
<name>A0A6L7GUG8_9ACTN</name>
<keyword evidence="2 4" id="KW-0813">Transport</keyword>
<gene>
    <name evidence="8" type="primary">pstS</name>
    <name evidence="8" type="ORF">GIY30_18005</name>
</gene>
<evidence type="ECO:0000256" key="4">
    <source>
        <dbReference type="PIRNR" id="PIRNR002756"/>
    </source>
</evidence>